<protein>
    <submittedName>
        <fullName evidence="2">Type IV secretion system protein</fullName>
    </submittedName>
</protein>
<name>A0A937CSF6_9BURK</name>
<dbReference type="EMBL" id="JAEQNE010000002">
    <property type="protein sequence ID" value="MBL0391126.1"/>
    <property type="molecule type" value="Genomic_DNA"/>
</dbReference>
<feature type="chain" id="PRO_5037095045" evidence="1">
    <location>
        <begin position="23"/>
        <end position="231"/>
    </location>
</feature>
<gene>
    <name evidence="2" type="ORF">JJ685_08235</name>
</gene>
<dbReference type="CDD" id="cd14262">
    <property type="entry name" value="VirB5_like"/>
    <property type="match status" value="1"/>
</dbReference>
<dbReference type="Proteomes" id="UP000599109">
    <property type="component" value="Unassembled WGS sequence"/>
</dbReference>
<dbReference type="SUPFAM" id="SSF101082">
    <property type="entry name" value="Typo IV secretion system protein TraC"/>
    <property type="match status" value="1"/>
</dbReference>
<reference evidence="2 3" key="1">
    <citation type="journal article" date="2017" name="Int. J. Syst. Evol. Microbiol.">
        <title>Ramlibacter monticola sp. nov., isolated from forest soil.</title>
        <authorList>
            <person name="Chaudhary D.K."/>
            <person name="Kim J."/>
        </authorList>
    </citation>
    <scope>NUCLEOTIDE SEQUENCE [LARGE SCALE GENOMIC DNA]</scope>
    <source>
        <strain evidence="2 3">KACC 19175</strain>
    </source>
</reference>
<dbReference type="Gene3D" id="1.20.58.430">
    <property type="entry name" value="Type IV secretion system, VirB5-domain"/>
    <property type="match status" value="1"/>
</dbReference>
<sequence length="231" mass="25171">MLARLKVAAAVLIAFGAGSARAQGIPVIDVANLVQTVQQVVNDITKINNQIQQISQLQNQLNSINGIRNLGNVFNNPRLTNYVPAEAYTYLNAVNTSGYSGLNETAKALRDAGMVYNCMDLAGDARTSCQASLAQPYQQKGLLQDAMKSAAGRLSQIQSLMGQINATSDQKAVQEIQARIGAENALLAHEMSQVQMLRGMADSEERIARSRERERQYQMLVRTGKVADYLP</sequence>
<evidence type="ECO:0000313" key="3">
    <source>
        <dbReference type="Proteomes" id="UP000599109"/>
    </source>
</evidence>
<accession>A0A937CSF6</accession>
<evidence type="ECO:0000313" key="2">
    <source>
        <dbReference type="EMBL" id="MBL0391126.1"/>
    </source>
</evidence>
<keyword evidence="3" id="KW-1185">Reference proteome</keyword>
<dbReference type="RefSeq" id="WP_201673780.1">
    <property type="nucleotide sequence ID" value="NZ_JAEQNE010000002.1"/>
</dbReference>
<dbReference type="AlphaFoldDB" id="A0A937CSF6"/>
<dbReference type="InterPro" id="IPR014158">
    <property type="entry name" value="T4SS_VirB5"/>
</dbReference>
<evidence type="ECO:0000256" key="1">
    <source>
        <dbReference type="SAM" id="SignalP"/>
    </source>
</evidence>
<organism evidence="2 3">
    <name type="scientific">Ramlibacter monticola</name>
    <dbReference type="NCBI Taxonomy" id="1926872"/>
    <lineage>
        <taxon>Bacteria</taxon>
        <taxon>Pseudomonadati</taxon>
        <taxon>Pseudomonadota</taxon>
        <taxon>Betaproteobacteria</taxon>
        <taxon>Burkholderiales</taxon>
        <taxon>Comamonadaceae</taxon>
        <taxon>Ramlibacter</taxon>
    </lineage>
</organism>
<keyword evidence="1" id="KW-0732">Signal</keyword>
<dbReference type="Pfam" id="PF07996">
    <property type="entry name" value="T4SS"/>
    <property type="match status" value="1"/>
</dbReference>
<comment type="caution">
    <text evidence="2">The sequence shown here is derived from an EMBL/GenBank/DDBJ whole genome shotgun (WGS) entry which is preliminary data.</text>
</comment>
<feature type="signal peptide" evidence="1">
    <location>
        <begin position="1"/>
        <end position="22"/>
    </location>
</feature>
<proteinExistence type="predicted"/>
<dbReference type="InterPro" id="IPR023220">
    <property type="entry name" value="T4SS_VirB5-domain"/>
</dbReference>